<reference evidence="1" key="1">
    <citation type="journal article" date="2011" name="PLoS Genet.">
        <title>Parallel evolution of a type IV secretion system in radiating lineages of the host-restricted bacterial pathogen Bartonella.</title>
        <authorList>
            <person name="Engel P."/>
            <person name="Salzburger W."/>
            <person name="Liesch M."/>
            <person name="Chang C.C."/>
            <person name="Maruyama S."/>
            <person name="Lanz C."/>
            <person name="Calteau A."/>
            <person name="Lajus A."/>
            <person name="Medigue C."/>
            <person name="Schuster S.C."/>
            <person name="Dehio C."/>
        </authorList>
    </citation>
    <scope>NUCLEOTIDE SEQUENCE</scope>
    <source>
        <strain evidence="1">ATCC BAA-1498</strain>
    </source>
</reference>
<accession>E6YLJ9</accession>
<organism evidence="1">
    <name type="scientific">Bartonella rochalimae ATCC BAA-1498</name>
    <dbReference type="NCBI Taxonomy" id="685782"/>
    <lineage>
        <taxon>Bacteria</taxon>
        <taxon>Pseudomonadati</taxon>
        <taxon>Pseudomonadota</taxon>
        <taxon>Alphaproteobacteria</taxon>
        <taxon>Hyphomicrobiales</taxon>
        <taxon>Bartonellaceae</taxon>
        <taxon>Bartonella</taxon>
    </lineage>
</organism>
<gene>
    <name evidence="1" type="ORF">BARRO_50100</name>
</gene>
<protein>
    <submittedName>
        <fullName evidence="1">Uncharacterized protein</fullName>
    </submittedName>
</protein>
<dbReference type="AlphaFoldDB" id="E6YLJ9"/>
<name>E6YLJ9_9HYPH</name>
<dbReference type="EMBL" id="FN645459">
    <property type="protein sequence ID" value="CBI77751.1"/>
    <property type="molecule type" value="Genomic_DNA"/>
</dbReference>
<evidence type="ECO:0000313" key="1">
    <source>
        <dbReference type="EMBL" id="CBI77751.1"/>
    </source>
</evidence>
<sequence>MTNSLHINYMNILKTIESTLIYKLSEKASCIIVYRITN</sequence>
<proteinExistence type="predicted"/>